<dbReference type="KEGG" id="lpx:ASU28_07105"/>
<feature type="transmembrane region" description="Helical" evidence="1">
    <location>
        <begin position="56"/>
        <end position="76"/>
    </location>
</feature>
<evidence type="ECO:0000256" key="1">
    <source>
        <dbReference type="SAM" id="Phobius"/>
    </source>
</evidence>
<dbReference type="EMBL" id="CP032744">
    <property type="protein sequence ID" value="AYJ38590.1"/>
    <property type="molecule type" value="Genomic_DNA"/>
</dbReference>
<keyword evidence="4" id="KW-1185">Reference proteome</keyword>
<accession>A0A098R4C4</accession>
<dbReference type="eggNOG" id="ENOG5032PEE">
    <property type="taxonomic scope" value="Bacteria"/>
</dbReference>
<organism evidence="2 5">
    <name type="scientific">Lactiplantibacillus paraplantarum</name>
    <dbReference type="NCBI Taxonomy" id="60520"/>
    <lineage>
        <taxon>Bacteria</taxon>
        <taxon>Bacillati</taxon>
        <taxon>Bacillota</taxon>
        <taxon>Bacilli</taxon>
        <taxon>Lactobacillales</taxon>
        <taxon>Lactobacillaceae</taxon>
        <taxon>Lactiplantibacillus</taxon>
    </lineage>
</organism>
<evidence type="ECO:0000313" key="3">
    <source>
        <dbReference type="EMBL" id="GBF00737.1"/>
    </source>
</evidence>
<sequence>MGWIGATILGLTVGIAANAVGSHGQRQTIINLIIGPLGALGGQLGFGFAGPAIAGMTLLPVVSGAIILIVIGTLVFQTLQPQ</sequence>
<gene>
    <name evidence="2" type="ORF">LP667_07075</name>
    <name evidence="3" type="ORF">LPPLD21_00239</name>
</gene>
<keyword evidence="1" id="KW-0812">Transmembrane</keyword>
<name>A0A098R4C4_9LACO</name>
<keyword evidence="1" id="KW-0472">Membrane</keyword>
<evidence type="ECO:0000313" key="4">
    <source>
        <dbReference type="Proteomes" id="UP000236162"/>
    </source>
</evidence>
<feature type="transmembrane region" description="Helical" evidence="1">
    <location>
        <begin position="29"/>
        <end position="49"/>
    </location>
</feature>
<dbReference type="Proteomes" id="UP000236162">
    <property type="component" value="Unassembled WGS sequence"/>
</dbReference>
<evidence type="ECO:0000313" key="5">
    <source>
        <dbReference type="Proteomes" id="UP000277896"/>
    </source>
</evidence>
<dbReference type="RefSeq" id="WP_021731448.1">
    <property type="nucleotide sequence ID" value="NZ_AVAI01000119.1"/>
</dbReference>
<reference evidence="3 4" key="1">
    <citation type="submission" date="2017-04" db="EMBL/GenBank/DDBJ databases">
        <title>In vitro and in silico characterization of Lactobacillus paraplantarum D2-1, a starter culture for soymilk fermentation.</title>
        <authorList>
            <person name="Endo A."/>
            <person name="Sasaki F."/>
            <person name="Maeno S."/>
            <person name="Kanesaki Y."/>
            <person name="Kubota E."/>
            <person name="Torres G.A."/>
            <person name="Tomita S."/>
            <person name="Nakagawa J."/>
        </authorList>
    </citation>
    <scope>NUCLEOTIDE SEQUENCE [LARGE SCALE GENOMIC DNA]</scope>
    <source>
        <strain evidence="3 4">D2-1</strain>
    </source>
</reference>
<keyword evidence="1" id="KW-1133">Transmembrane helix</keyword>
<dbReference type="Proteomes" id="UP000277896">
    <property type="component" value="Chromosome"/>
</dbReference>
<dbReference type="EMBL" id="BDOR01000001">
    <property type="protein sequence ID" value="GBF00737.1"/>
    <property type="molecule type" value="Genomic_DNA"/>
</dbReference>
<reference evidence="2 5" key="2">
    <citation type="submission" date="2018-10" db="EMBL/GenBank/DDBJ databases">
        <title>Genome seuquencing of Lactobacillus species.</title>
        <authorList>
            <person name="Baek C."/>
            <person name="Yi H."/>
        </authorList>
    </citation>
    <scope>NUCLEOTIDE SEQUENCE [LARGE SCALE GENOMIC DNA]</scope>
    <source>
        <strain evidence="2 5">DSM 10667</strain>
    </source>
</reference>
<dbReference type="GeneID" id="79807286"/>
<dbReference type="AlphaFoldDB" id="A0A098R4C4"/>
<protein>
    <submittedName>
        <fullName evidence="3">Integral membrane protein</fullName>
    </submittedName>
</protein>
<proteinExistence type="predicted"/>
<evidence type="ECO:0000313" key="2">
    <source>
        <dbReference type="EMBL" id="AYJ38590.1"/>
    </source>
</evidence>